<comment type="caution">
    <text evidence="1">The sequence shown here is derived from an EMBL/GenBank/DDBJ whole genome shotgun (WGS) entry which is preliminary data.</text>
</comment>
<name>A0AC61QXR7_9FIRM</name>
<evidence type="ECO:0000313" key="1">
    <source>
        <dbReference type="EMBL" id="TGX97048.1"/>
    </source>
</evidence>
<gene>
    <name evidence="1" type="ORF">E5357_14130</name>
</gene>
<sequence length="131" mass="14478">MAQFDVKGLDELVDALERMGRLDEIAPKILEEAAPILKEEVVLLAETHKVTGDMASSIKETKPRERRGGHEICVRPTGKDRNGIRNMEKAAWIEFGTKGRSGTPFITSAVLNAEADVKAKMQEVFNREVSG</sequence>
<dbReference type="Proteomes" id="UP000307720">
    <property type="component" value="Unassembled WGS sequence"/>
</dbReference>
<keyword evidence="2" id="KW-1185">Reference proteome</keyword>
<accession>A0AC61QXR7</accession>
<dbReference type="EMBL" id="SRZB01000040">
    <property type="protein sequence ID" value="TGX97048.1"/>
    <property type="molecule type" value="Genomic_DNA"/>
</dbReference>
<proteinExistence type="predicted"/>
<protein>
    <submittedName>
        <fullName evidence="1">Uncharacterized protein</fullName>
    </submittedName>
</protein>
<evidence type="ECO:0000313" key="2">
    <source>
        <dbReference type="Proteomes" id="UP000307720"/>
    </source>
</evidence>
<reference evidence="1" key="1">
    <citation type="submission" date="2019-04" db="EMBL/GenBank/DDBJ databases">
        <title>Microbes associate with the intestines of laboratory mice.</title>
        <authorList>
            <person name="Navarre W."/>
            <person name="Wong E."/>
            <person name="Huang K."/>
            <person name="Tropini C."/>
            <person name="Ng K."/>
            <person name="Yu B."/>
        </authorList>
    </citation>
    <scope>NUCLEOTIDE SEQUENCE</scope>
    <source>
        <strain evidence="1">NM72_1-8</strain>
    </source>
</reference>
<organism evidence="1 2">
    <name type="scientific">Hominisplanchenecus murintestinalis</name>
    <dbReference type="NCBI Taxonomy" id="2941517"/>
    <lineage>
        <taxon>Bacteria</taxon>
        <taxon>Bacillati</taxon>
        <taxon>Bacillota</taxon>
        <taxon>Clostridia</taxon>
        <taxon>Lachnospirales</taxon>
        <taxon>Lachnospiraceae</taxon>
        <taxon>Hominisplanchenecus</taxon>
    </lineage>
</organism>